<protein>
    <recommendedName>
        <fullName evidence="4">DUF732 domain-containing protein</fullName>
    </recommendedName>
</protein>
<accession>A0ABW9FHB4</accession>
<evidence type="ECO:0000313" key="2">
    <source>
        <dbReference type="EMBL" id="MFM1724140.1"/>
    </source>
</evidence>
<proteinExistence type="predicted"/>
<comment type="caution">
    <text evidence="2">The sequence shown here is derived from an EMBL/GenBank/DDBJ whole genome shotgun (WGS) entry which is preliminary data.</text>
</comment>
<feature type="compositionally biased region" description="Basic and acidic residues" evidence="1">
    <location>
        <begin position="23"/>
        <end position="32"/>
    </location>
</feature>
<sequence length="138" mass="14495">MTRAVIAGIAVGVVLLTASCGDDGEHVEHKGPEGPAATTDVMPSHSDHHHVQPTIRAYDPARVAAFVASFRAQYPQLTVDRDDGDIAEIATESCEDLGNHVDADAVSSRIVARAGHAGRTPTAEQSREIYGLVATVCP</sequence>
<evidence type="ECO:0000256" key="1">
    <source>
        <dbReference type="SAM" id="MobiDB-lite"/>
    </source>
</evidence>
<dbReference type="EMBL" id="JBDLNV010000004">
    <property type="protein sequence ID" value="MFM1724140.1"/>
    <property type="molecule type" value="Genomic_DNA"/>
</dbReference>
<dbReference type="RefSeq" id="WP_420164695.1">
    <property type="nucleotide sequence ID" value="NZ_JBDLNV010000004.1"/>
</dbReference>
<dbReference type="Proteomes" id="UP001629745">
    <property type="component" value="Unassembled WGS sequence"/>
</dbReference>
<name>A0ABW9FHB4_9NOCA</name>
<evidence type="ECO:0008006" key="4">
    <source>
        <dbReference type="Google" id="ProtNLM"/>
    </source>
</evidence>
<evidence type="ECO:0000313" key="3">
    <source>
        <dbReference type="Proteomes" id="UP001629745"/>
    </source>
</evidence>
<dbReference type="PROSITE" id="PS51257">
    <property type="entry name" value="PROKAR_LIPOPROTEIN"/>
    <property type="match status" value="1"/>
</dbReference>
<organism evidence="2 3">
    <name type="scientific">Rhodococcus parequi</name>
    <dbReference type="NCBI Taxonomy" id="3137122"/>
    <lineage>
        <taxon>Bacteria</taxon>
        <taxon>Bacillati</taxon>
        <taxon>Actinomycetota</taxon>
        <taxon>Actinomycetes</taxon>
        <taxon>Mycobacteriales</taxon>
        <taxon>Nocardiaceae</taxon>
        <taxon>Rhodococcus</taxon>
    </lineage>
</organism>
<gene>
    <name evidence="2" type="ORF">ABEU20_002716</name>
</gene>
<keyword evidence="3" id="KW-1185">Reference proteome</keyword>
<reference evidence="2 3" key="1">
    <citation type="submission" date="2023-11" db="EMBL/GenBank/DDBJ databases">
        <authorList>
            <person name="Val-Calvo J."/>
            <person name="Scortti M."/>
            <person name="Vazquez-Boland J."/>
        </authorList>
    </citation>
    <scope>NUCLEOTIDE SEQUENCE [LARGE SCALE GENOMIC DNA]</scope>
    <source>
        <strain evidence="2 3">PAM 2766</strain>
    </source>
</reference>
<feature type="region of interest" description="Disordered" evidence="1">
    <location>
        <begin position="23"/>
        <end position="52"/>
    </location>
</feature>